<evidence type="ECO:0000256" key="2">
    <source>
        <dbReference type="SAM" id="MobiDB-lite"/>
    </source>
</evidence>
<reference evidence="3" key="1">
    <citation type="submission" date="2022-01" db="EMBL/GenBank/DDBJ databases">
        <title>Comparative genomics reveals a dynamic genome evolution in the ectomycorrhizal milk-cap (Lactarius) mushrooms.</title>
        <authorList>
            <consortium name="DOE Joint Genome Institute"/>
            <person name="Lebreton A."/>
            <person name="Tang N."/>
            <person name="Kuo A."/>
            <person name="LaButti K."/>
            <person name="Drula E."/>
            <person name="Barry K."/>
            <person name="Clum A."/>
            <person name="Lipzen A."/>
            <person name="Mousain D."/>
            <person name="Ng V."/>
            <person name="Wang R."/>
            <person name="Wang X."/>
            <person name="Dai Y."/>
            <person name="Henrissat B."/>
            <person name="Grigoriev I.V."/>
            <person name="Guerin-Laguette A."/>
            <person name="Yu F."/>
            <person name="Martin F.M."/>
        </authorList>
    </citation>
    <scope>NUCLEOTIDE SEQUENCE</scope>
    <source>
        <strain evidence="3">QP</strain>
    </source>
</reference>
<evidence type="ECO:0000313" key="3">
    <source>
        <dbReference type="EMBL" id="KAH8984608.1"/>
    </source>
</evidence>
<comment type="caution">
    <text evidence="3">The sequence shown here is derived from an EMBL/GenBank/DDBJ whole genome shotgun (WGS) entry which is preliminary data.</text>
</comment>
<feature type="compositionally biased region" description="Pro residues" evidence="2">
    <location>
        <begin position="866"/>
        <end position="876"/>
    </location>
</feature>
<feature type="compositionally biased region" description="Polar residues" evidence="2">
    <location>
        <begin position="639"/>
        <end position="649"/>
    </location>
</feature>
<name>A0AAD4LEX7_9AGAM</name>
<evidence type="ECO:0000256" key="1">
    <source>
        <dbReference type="SAM" id="Coils"/>
    </source>
</evidence>
<protein>
    <submittedName>
        <fullName evidence="3">Uncharacterized protein</fullName>
    </submittedName>
</protein>
<feature type="compositionally biased region" description="Basic residues" evidence="2">
    <location>
        <begin position="41"/>
        <end position="51"/>
    </location>
</feature>
<feature type="compositionally biased region" description="Polar residues" evidence="2">
    <location>
        <begin position="796"/>
        <end position="809"/>
    </location>
</feature>
<feature type="region of interest" description="Disordered" evidence="2">
    <location>
        <begin position="590"/>
        <end position="730"/>
    </location>
</feature>
<feature type="region of interest" description="Disordered" evidence="2">
    <location>
        <begin position="256"/>
        <end position="278"/>
    </location>
</feature>
<dbReference type="EMBL" id="JAKELL010000074">
    <property type="protein sequence ID" value="KAH8984608.1"/>
    <property type="molecule type" value="Genomic_DNA"/>
</dbReference>
<feature type="region of interest" description="Disordered" evidence="2">
    <location>
        <begin position="27"/>
        <end position="53"/>
    </location>
</feature>
<keyword evidence="1" id="KW-0175">Coiled coil</keyword>
<feature type="region of interest" description="Disordered" evidence="2">
    <location>
        <begin position="335"/>
        <end position="384"/>
    </location>
</feature>
<feature type="region of interest" description="Disordered" evidence="2">
    <location>
        <begin position="833"/>
        <end position="943"/>
    </location>
</feature>
<sequence>MTAIVDRIDSPADRIRDDEFLADKERFESFKLGGAPPAQSTRRHSHSRSHSRNLSISFSSSFHDISLSSSNSISSLSHPPAPTLSTTKRNSHHRRRSSVSTRRESAEVMGVTLPALSTSNSEDNVTLGDKDSIRRRALWALEGKPSPDGFSPVEIPELGSPEIERRISELPSKPSFPPVIGSFTSGLSGLANIRDSFSSRVTSSIKDQLHTLVEEEEEEEEPQASASPPADASLAIAPAGLTLRPLSLSPDRLMSTVTGEQLPTPDSAPTPTKPTGLKSLTLAASPSLTSPSSSPDSGVLSRATALHRRSVVVPPTHASSSASFFRRASLTESTSSISSDPFEAPRKRSSISYKPSFHGLPTPELTPTTEGRPLTGSETEWGRPPSLTNEQHFLYQSQAALVARISELERTLSFRTSRPVSLAASDSSSSVAEPTDEMLRLITDLKAERDELKRDIDGWRTRVADLEKQSGVLALRVDTERREAWIARERLSLLEVEKRAAVRAAEESDAAVKSLQAELTTTKADLQAAQEEAVRNQEIVHELECVRAELVGERRLREDLEKSLEELSLLKTPTPVAPIRRMMSIDSMSSATDVDSLDEHTMSGSELKAVQEVDEDEEVYSEHENNLMGYEDEEEGDDTFTSQNGSSFGSLEDIPCSTPHLDASVASSPSRSPSPAPLPTHARRSSLSREWSFPAKGAPHAASPQHFPEERTTSPFTKGFFGAASEEEDEMPPFVLPADVGVEVESPPAQDPACFSGSGLGVVLEEDELADAEDLFVGEEDEGGIKFKFEIPPTFVSSAQTPSPITPQTRKPVPFCELSSEDDDAAFTFPSASLVSRKTASPPSPSAIPRATVLKRFEGPARNVKPSPPRATPSPPAASSRNGSPLSDRSGGARPSFLPHPTVKPIAAPTFIPQPSSLTKVRVVPPPSIPRSPLRSQPPPSSAIAMSGSPFAALQNFANFVVPSWTITRGAVEENSIATTEETKIETEKKMGFVSKERQLARLRERMAEEGVVAVPCRRCVDRDVAP</sequence>
<feature type="region of interest" description="Disordered" evidence="2">
    <location>
        <begin position="69"/>
        <end position="128"/>
    </location>
</feature>
<feature type="compositionally biased region" description="Low complexity" evidence="2">
    <location>
        <begin position="69"/>
        <end position="78"/>
    </location>
</feature>
<dbReference type="Proteomes" id="UP001201163">
    <property type="component" value="Unassembled WGS sequence"/>
</dbReference>
<dbReference type="AlphaFoldDB" id="A0AAD4LEX7"/>
<feature type="compositionally biased region" description="Low complexity" evidence="2">
    <location>
        <begin position="359"/>
        <end position="376"/>
    </location>
</feature>
<evidence type="ECO:0000313" key="4">
    <source>
        <dbReference type="Proteomes" id="UP001201163"/>
    </source>
</evidence>
<feature type="region of interest" description="Disordered" evidence="2">
    <location>
        <begin position="796"/>
        <end position="818"/>
    </location>
</feature>
<gene>
    <name evidence="3" type="ORF">EDB92DRAFT_1950669</name>
</gene>
<feature type="compositionally biased region" description="Pro residues" evidence="2">
    <location>
        <begin position="924"/>
        <end position="941"/>
    </location>
</feature>
<proteinExistence type="predicted"/>
<accession>A0AAD4LEX7</accession>
<keyword evidence="4" id="KW-1185">Reference proteome</keyword>
<feature type="compositionally biased region" description="Polar residues" evidence="2">
    <location>
        <begin position="115"/>
        <end position="124"/>
    </location>
</feature>
<feature type="coiled-coil region" evidence="1">
    <location>
        <begin position="435"/>
        <end position="469"/>
    </location>
</feature>
<organism evidence="3 4">
    <name type="scientific">Lactarius akahatsu</name>
    <dbReference type="NCBI Taxonomy" id="416441"/>
    <lineage>
        <taxon>Eukaryota</taxon>
        <taxon>Fungi</taxon>
        <taxon>Dikarya</taxon>
        <taxon>Basidiomycota</taxon>
        <taxon>Agaricomycotina</taxon>
        <taxon>Agaricomycetes</taxon>
        <taxon>Russulales</taxon>
        <taxon>Russulaceae</taxon>
        <taxon>Lactarius</taxon>
    </lineage>
</organism>